<dbReference type="SMART" id="SM00710">
    <property type="entry name" value="PbH1"/>
    <property type="match status" value="6"/>
</dbReference>
<dbReference type="Pfam" id="PF07602">
    <property type="entry name" value="DUF1565"/>
    <property type="match status" value="1"/>
</dbReference>
<dbReference type="InterPro" id="IPR011050">
    <property type="entry name" value="Pectin_lyase_fold/virulence"/>
</dbReference>
<keyword evidence="6" id="KW-1185">Reference proteome</keyword>
<proteinExistence type="predicted"/>
<gene>
    <name evidence="5" type="ORF">VPK24_08605</name>
</gene>
<evidence type="ECO:0000313" key="5">
    <source>
        <dbReference type="EMBL" id="MFG3817697.1"/>
    </source>
</evidence>
<dbReference type="EMBL" id="JAZAQF010000050">
    <property type="protein sequence ID" value="MFG3817697.1"/>
    <property type="molecule type" value="Genomic_DNA"/>
</dbReference>
<dbReference type="InterPro" id="IPR051550">
    <property type="entry name" value="SCF-Subunits/Alg-Epimerases"/>
</dbReference>
<dbReference type="RefSeq" id="WP_393012205.1">
    <property type="nucleotide sequence ID" value="NZ_JAZAQF010000050.1"/>
</dbReference>
<dbReference type="InterPro" id="IPR006626">
    <property type="entry name" value="PbH1"/>
</dbReference>
<dbReference type="SUPFAM" id="SSF51126">
    <property type="entry name" value="Pectin lyase-like"/>
    <property type="match status" value="1"/>
</dbReference>
<keyword evidence="2" id="KW-0677">Repeat</keyword>
<keyword evidence="3" id="KW-0833">Ubl conjugation pathway</keyword>
<evidence type="ECO:0000313" key="6">
    <source>
        <dbReference type="Proteomes" id="UP001604335"/>
    </source>
</evidence>
<reference evidence="6" key="1">
    <citation type="journal article" date="2024" name="Algal Res.">
        <title>Biochemical, toxicological and genomic investigation of a high-biomass producing Limnothrix strain isolated from Italian shallow drinking water reservoir.</title>
        <authorList>
            <person name="Simonazzi M."/>
            <person name="Shishido T.K."/>
            <person name="Delbaje E."/>
            <person name="Wahlsten M."/>
            <person name="Fewer D.P."/>
            <person name="Sivonen K."/>
            <person name="Pezzolesi L."/>
            <person name="Pistocchi R."/>
        </authorList>
    </citation>
    <scope>NUCLEOTIDE SEQUENCE [LARGE SCALE GENOMIC DNA]</scope>
    <source>
        <strain evidence="6">LRLZ20PSL1</strain>
    </source>
</reference>
<comment type="caution">
    <text evidence="5">The sequence shown here is derived from an EMBL/GenBank/DDBJ whole genome shotgun (WGS) entry which is preliminary data.</text>
</comment>
<name>A0ABW7CA24_9CYAN</name>
<dbReference type="InterPro" id="IPR011459">
    <property type="entry name" value="DUF1565"/>
</dbReference>
<evidence type="ECO:0000256" key="1">
    <source>
        <dbReference type="ARBA" id="ARBA00004906"/>
    </source>
</evidence>
<dbReference type="NCBIfam" id="TIGR03804">
    <property type="entry name" value="para_beta_helix"/>
    <property type="match status" value="1"/>
</dbReference>
<dbReference type="PANTHER" id="PTHR22990">
    <property type="entry name" value="F-BOX ONLY PROTEIN"/>
    <property type="match status" value="1"/>
</dbReference>
<sequence>MAMLRPQGIYQSRSAQTILALLLALPMVQGVATPLMAAEAVRAAGPEPIASTLPSNARILHVNPAMGTDMAPSGSQRAPFRTIAYALSQAQPGDVVQLAPGTYSAATGETFPLMVPEGVTLRGDEAAEGKNTVIQGGGSFISPSFARQNAAVRVQRNTVLSGITVTNGNTRGTGVWVESANPVIRRSVFKGNHRDGIFVTGNAAPTIQNCLFHENKGNGIALTRAAGGEIRDSWFQATGFGLAIGGTANPLVVNNTIVNNQDGVVISDQARPVLRNNSIENNGRDGIVAILRARPDLGTSTAPGNNRIMGNGRFAVNNATGNTFSAIGNQMGRSRVSGL</sequence>
<dbReference type="Proteomes" id="UP001604335">
    <property type="component" value="Unassembled WGS sequence"/>
</dbReference>
<comment type="pathway">
    <text evidence="1">Protein modification; protein ubiquitination.</text>
</comment>
<dbReference type="InterPro" id="IPR022441">
    <property type="entry name" value="Para_beta_helix_rpt-2"/>
</dbReference>
<accession>A0ABW7CA24</accession>
<organism evidence="5 6">
    <name type="scientific">Limnothrix redekei LRLZ20PSL1</name>
    <dbReference type="NCBI Taxonomy" id="3112953"/>
    <lineage>
        <taxon>Bacteria</taxon>
        <taxon>Bacillati</taxon>
        <taxon>Cyanobacteriota</taxon>
        <taxon>Cyanophyceae</taxon>
        <taxon>Pseudanabaenales</taxon>
        <taxon>Pseudanabaenaceae</taxon>
        <taxon>Limnothrix</taxon>
    </lineage>
</organism>
<dbReference type="InterPro" id="IPR012334">
    <property type="entry name" value="Pectin_lyas_fold"/>
</dbReference>
<dbReference type="Gene3D" id="2.160.20.10">
    <property type="entry name" value="Single-stranded right-handed beta-helix, Pectin lyase-like"/>
    <property type="match status" value="1"/>
</dbReference>
<dbReference type="PANTHER" id="PTHR22990:SF15">
    <property type="entry name" value="F-BOX ONLY PROTEIN 10"/>
    <property type="match status" value="1"/>
</dbReference>
<evidence type="ECO:0000256" key="3">
    <source>
        <dbReference type="ARBA" id="ARBA00022786"/>
    </source>
</evidence>
<evidence type="ECO:0000256" key="2">
    <source>
        <dbReference type="ARBA" id="ARBA00022737"/>
    </source>
</evidence>
<protein>
    <submittedName>
        <fullName evidence="5">DUF1565 domain-containing protein</fullName>
    </submittedName>
</protein>
<feature type="domain" description="DUF1565" evidence="4">
    <location>
        <begin position="66"/>
        <end position="331"/>
    </location>
</feature>
<evidence type="ECO:0000259" key="4">
    <source>
        <dbReference type="Pfam" id="PF07602"/>
    </source>
</evidence>